<name>A0AAJ7RIU8_CEPCN</name>
<gene>
    <name evidence="2 3" type="primary">LOC112494504</name>
</gene>
<keyword evidence="1" id="KW-1185">Reference proteome</keyword>
<dbReference type="RefSeq" id="XP_024941752.1">
    <property type="nucleotide sequence ID" value="XM_025085984.1"/>
</dbReference>
<evidence type="ECO:0000313" key="3">
    <source>
        <dbReference type="RefSeq" id="XP_024941753.1"/>
    </source>
</evidence>
<protein>
    <submittedName>
        <fullName evidence="2 3">Uncharacterized protein LOC112494504 isoform X1</fullName>
    </submittedName>
</protein>
<dbReference type="GeneID" id="112494504"/>
<organism evidence="1 3">
    <name type="scientific">Cephus cinctus</name>
    <name type="common">Wheat stem sawfly</name>
    <dbReference type="NCBI Taxonomy" id="211228"/>
    <lineage>
        <taxon>Eukaryota</taxon>
        <taxon>Metazoa</taxon>
        <taxon>Ecdysozoa</taxon>
        <taxon>Arthropoda</taxon>
        <taxon>Hexapoda</taxon>
        <taxon>Insecta</taxon>
        <taxon>Pterygota</taxon>
        <taxon>Neoptera</taxon>
        <taxon>Endopterygota</taxon>
        <taxon>Hymenoptera</taxon>
        <taxon>Cephoidea</taxon>
        <taxon>Cephidae</taxon>
        <taxon>Cephus</taxon>
    </lineage>
</organism>
<dbReference type="AlphaFoldDB" id="A0AAJ7RIU8"/>
<reference evidence="2 3" key="1">
    <citation type="submission" date="2025-04" db="UniProtKB">
        <authorList>
            <consortium name="RefSeq"/>
        </authorList>
    </citation>
    <scope>IDENTIFICATION</scope>
</reference>
<dbReference type="PANTHER" id="PTHR46601:SF1">
    <property type="entry name" value="ADF-H DOMAIN-CONTAINING PROTEIN"/>
    <property type="match status" value="1"/>
</dbReference>
<proteinExistence type="predicted"/>
<evidence type="ECO:0000313" key="1">
    <source>
        <dbReference type="Proteomes" id="UP000694920"/>
    </source>
</evidence>
<dbReference type="PANTHER" id="PTHR46601">
    <property type="entry name" value="ULP_PROTEASE DOMAIN-CONTAINING PROTEIN"/>
    <property type="match status" value="1"/>
</dbReference>
<evidence type="ECO:0000313" key="2">
    <source>
        <dbReference type="RefSeq" id="XP_024941752.1"/>
    </source>
</evidence>
<sequence length="182" mass="21175">MYVVIHSKRKSILLQIQMTITKAYQNLIFLNMRTNLSSDDFSEDEQEFPREFIAELKQKFNKPDITSQEKVRILTLLPKSWNINKDQLFPKEIKQKIQHFYENDDVSTMMPGQKDTKSVKINGESQVRQKRLIMGNPSLVYKNFKKENLDVKIGFSKFCSFRPTYCILAISGGTHTVCVSLA</sequence>
<dbReference type="KEGG" id="ccin:112494504"/>
<dbReference type="Proteomes" id="UP000694920">
    <property type="component" value="Unplaced"/>
</dbReference>
<dbReference type="RefSeq" id="XP_024941753.1">
    <property type="nucleotide sequence ID" value="XM_025085985.1"/>
</dbReference>
<accession>A0AAJ7RIU8</accession>